<evidence type="ECO:0000313" key="4">
    <source>
        <dbReference type="Proteomes" id="UP001054252"/>
    </source>
</evidence>
<keyword evidence="1" id="KW-0175">Coiled coil</keyword>
<evidence type="ECO:0000256" key="1">
    <source>
        <dbReference type="SAM" id="Coils"/>
    </source>
</evidence>
<accession>A0AAV5MU11</accession>
<reference evidence="3 4" key="1">
    <citation type="journal article" date="2021" name="Commun. Biol.">
        <title>The genome of Shorea leprosula (Dipterocarpaceae) highlights the ecological relevance of drought in aseasonal tropical rainforests.</title>
        <authorList>
            <person name="Ng K.K.S."/>
            <person name="Kobayashi M.J."/>
            <person name="Fawcett J.A."/>
            <person name="Hatakeyama M."/>
            <person name="Paape T."/>
            <person name="Ng C.H."/>
            <person name="Ang C.C."/>
            <person name="Tnah L.H."/>
            <person name="Lee C.T."/>
            <person name="Nishiyama T."/>
            <person name="Sese J."/>
            <person name="O'Brien M.J."/>
            <person name="Copetti D."/>
            <person name="Mohd Noor M.I."/>
            <person name="Ong R.C."/>
            <person name="Putra M."/>
            <person name="Sireger I.Z."/>
            <person name="Indrioko S."/>
            <person name="Kosugi Y."/>
            <person name="Izuno A."/>
            <person name="Isagi Y."/>
            <person name="Lee S.L."/>
            <person name="Shimizu K.K."/>
        </authorList>
    </citation>
    <scope>NUCLEOTIDE SEQUENCE [LARGE SCALE GENOMIC DNA]</scope>
    <source>
        <strain evidence="3">214</strain>
    </source>
</reference>
<sequence length="161" mass="18468">MVPLPTMLSGPPDASYSMDQFGTLPASGTQLPENQMPAGIQPLIQEQLDPAAEKLKRQRASDRKYRQKEKEKELKLIDENEVNGRLLNALRAQIQTLGDQLQKAQQQVEKNTKVEAEKEYWKKQYLLLSESSKKNSRKENQLLPKVKAMRKQIKKLGKTMH</sequence>
<comment type="caution">
    <text evidence="3">The sequence shown here is derived from an EMBL/GenBank/DDBJ whole genome shotgun (WGS) entry which is preliminary data.</text>
</comment>
<organism evidence="3 4">
    <name type="scientific">Rubroshorea leprosula</name>
    <dbReference type="NCBI Taxonomy" id="152421"/>
    <lineage>
        <taxon>Eukaryota</taxon>
        <taxon>Viridiplantae</taxon>
        <taxon>Streptophyta</taxon>
        <taxon>Embryophyta</taxon>
        <taxon>Tracheophyta</taxon>
        <taxon>Spermatophyta</taxon>
        <taxon>Magnoliopsida</taxon>
        <taxon>eudicotyledons</taxon>
        <taxon>Gunneridae</taxon>
        <taxon>Pentapetalae</taxon>
        <taxon>rosids</taxon>
        <taxon>malvids</taxon>
        <taxon>Malvales</taxon>
        <taxon>Dipterocarpaceae</taxon>
        <taxon>Rubroshorea</taxon>
    </lineage>
</organism>
<evidence type="ECO:0000256" key="2">
    <source>
        <dbReference type="SAM" id="MobiDB-lite"/>
    </source>
</evidence>
<name>A0AAV5MU11_9ROSI</name>
<feature type="region of interest" description="Disordered" evidence="2">
    <location>
        <begin position="1"/>
        <end position="35"/>
    </location>
</feature>
<keyword evidence="4" id="KW-1185">Reference proteome</keyword>
<proteinExistence type="predicted"/>
<gene>
    <name evidence="3" type="ORF">SLEP1_g60007</name>
</gene>
<dbReference type="AlphaFoldDB" id="A0AAV5MU11"/>
<dbReference type="Proteomes" id="UP001054252">
    <property type="component" value="Unassembled WGS sequence"/>
</dbReference>
<dbReference type="EMBL" id="BPVZ01001424">
    <property type="protein sequence ID" value="GKV53486.1"/>
    <property type="molecule type" value="Genomic_DNA"/>
</dbReference>
<protein>
    <submittedName>
        <fullName evidence="3">Uncharacterized protein</fullName>
    </submittedName>
</protein>
<evidence type="ECO:0000313" key="3">
    <source>
        <dbReference type="EMBL" id="GKV53486.1"/>
    </source>
</evidence>
<feature type="coiled-coil region" evidence="1">
    <location>
        <begin position="87"/>
        <end position="114"/>
    </location>
</feature>